<evidence type="ECO:0000256" key="1">
    <source>
        <dbReference type="SAM" id="MobiDB-lite"/>
    </source>
</evidence>
<feature type="region of interest" description="Disordered" evidence="1">
    <location>
        <begin position="1"/>
        <end position="44"/>
    </location>
</feature>
<dbReference type="PANTHER" id="PTHR35075:SF1">
    <property type="entry name" value="A-KINASE ANCHOR PROTEIN 14"/>
    <property type="match status" value="1"/>
</dbReference>
<reference evidence="2 3" key="1">
    <citation type="journal article" date="2018" name="Elife">
        <title>Firefly genomes illuminate parallel origins of bioluminescence in beetles.</title>
        <authorList>
            <person name="Fallon T.R."/>
            <person name="Lower S.E."/>
            <person name="Chang C.H."/>
            <person name="Bessho-Uehara M."/>
            <person name="Martin G.J."/>
            <person name="Bewick A.J."/>
            <person name="Behringer M."/>
            <person name="Debat H.J."/>
            <person name="Wong I."/>
            <person name="Day J.C."/>
            <person name="Suvorov A."/>
            <person name="Silva C.J."/>
            <person name="Stanger-Hall K.F."/>
            <person name="Hall D.W."/>
            <person name="Schmitz R.J."/>
            <person name="Nelson D.R."/>
            <person name="Lewis S.M."/>
            <person name="Shigenobu S."/>
            <person name="Bybee S.M."/>
            <person name="Larracuente A.M."/>
            <person name="Oba Y."/>
            <person name="Weng J.K."/>
        </authorList>
    </citation>
    <scope>NUCLEOTIDE SEQUENCE [LARGE SCALE GENOMIC DNA]</scope>
    <source>
        <strain evidence="2">1611_PpyrPB1</strain>
        <tissue evidence="2">Whole body</tissue>
    </source>
</reference>
<evidence type="ECO:0000313" key="3">
    <source>
        <dbReference type="Proteomes" id="UP000327044"/>
    </source>
</evidence>
<dbReference type="GO" id="GO:0005952">
    <property type="term" value="C:cAMP-dependent protein kinase complex"/>
    <property type="evidence" value="ECO:0007669"/>
    <property type="project" value="TreeGrafter"/>
</dbReference>
<dbReference type="Proteomes" id="UP000327044">
    <property type="component" value="Unassembled WGS sequence"/>
</dbReference>
<dbReference type="EMBL" id="VVIM01000001">
    <property type="protein sequence ID" value="KAB0803577.1"/>
    <property type="molecule type" value="Genomic_DNA"/>
</dbReference>
<dbReference type="GO" id="GO:0034237">
    <property type="term" value="F:protein kinase A regulatory subunit binding"/>
    <property type="evidence" value="ECO:0007669"/>
    <property type="project" value="TreeGrafter"/>
</dbReference>
<dbReference type="InterPro" id="IPR053084">
    <property type="entry name" value="AKAP"/>
</dbReference>
<keyword evidence="3" id="KW-1185">Reference proteome</keyword>
<proteinExistence type="predicted"/>
<gene>
    <name evidence="2" type="ORF">PPYR_00547</name>
</gene>
<dbReference type="InParanoid" id="A0A5N4B1V3"/>
<dbReference type="OrthoDB" id="2148342at2759"/>
<dbReference type="InterPro" id="IPR025663">
    <property type="entry name" value="AKAP_28"/>
</dbReference>
<dbReference type="Pfam" id="PF14469">
    <property type="entry name" value="AKAP28"/>
    <property type="match status" value="1"/>
</dbReference>
<protein>
    <submittedName>
        <fullName evidence="2">Uncharacterized protein</fullName>
    </submittedName>
</protein>
<organism evidence="2 3">
    <name type="scientific">Photinus pyralis</name>
    <name type="common">Common eastern firefly</name>
    <name type="synonym">Lampyris pyralis</name>
    <dbReference type="NCBI Taxonomy" id="7054"/>
    <lineage>
        <taxon>Eukaryota</taxon>
        <taxon>Metazoa</taxon>
        <taxon>Ecdysozoa</taxon>
        <taxon>Arthropoda</taxon>
        <taxon>Hexapoda</taxon>
        <taxon>Insecta</taxon>
        <taxon>Pterygota</taxon>
        <taxon>Neoptera</taxon>
        <taxon>Endopterygota</taxon>
        <taxon>Coleoptera</taxon>
        <taxon>Polyphaga</taxon>
        <taxon>Elateriformia</taxon>
        <taxon>Elateroidea</taxon>
        <taxon>Lampyridae</taxon>
        <taxon>Lampyrinae</taxon>
        <taxon>Photinus</taxon>
    </lineage>
</organism>
<comment type="caution">
    <text evidence="2">The sequence shown here is derived from an EMBL/GenBank/DDBJ whole genome shotgun (WGS) entry which is preliminary data.</text>
</comment>
<dbReference type="AlphaFoldDB" id="A0A5N4B1V3"/>
<evidence type="ECO:0000313" key="2">
    <source>
        <dbReference type="EMBL" id="KAB0803577.1"/>
    </source>
</evidence>
<name>A0A5N4B1V3_PHOPY</name>
<sequence length="282" mass="31880">MSFQTDPDASEGDKEVYVETLQDNEPHSSESSLGSGIPPAPPCTPIELSECTEVDTNELLPNTLTEQTSDIVIDEIERRIRISEAAREISCSYISEALTDECILYSDIETFSGYFVDEIIETSIGRLIQEQDKLGITVIIEAARSTSHTNSALDSLWPRNGEFTKETGMDAIHEYLRTWIYVEDWLYCVDFLMVQSDECSEYYLYEAKFSIPTRCYPIPQATASVFFTVEVSRIKPLYCPVDISYVFEGSSLVRVPGKVPFDESFLFDIVDAKLSLYKSISF</sequence>
<dbReference type="PANTHER" id="PTHR35075">
    <property type="entry name" value="A-KINASE ANCHOR PROTEIN 14"/>
    <property type="match status" value="1"/>
</dbReference>
<accession>A0A5N4B1V3</accession>